<evidence type="ECO:0000313" key="1">
    <source>
        <dbReference type="EMBL" id="WOX58610.1"/>
    </source>
</evidence>
<dbReference type="SUPFAM" id="SSF52954">
    <property type="entry name" value="Class II aaRS ABD-related"/>
    <property type="match status" value="1"/>
</dbReference>
<protein>
    <recommendedName>
        <fullName evidence="3">Brix domain-containing ribosomal biogenesis protein</fullName>
    </recommendedName>
</protein>
<dbReference type="AlphaFoldDB" id="A0AAX4FXL8"/>
<evidence type="ECO:0008006" key="3">
    <source>
        <dbReference type="Google" id="ProtNLM"/>
    </source>
</evidence>
<name>A0AAX4FXL8_9EURY</name>
<sequence length="135" mass="14554">MTVVTTSRKPVPEVRSLARDLAFAIGAEYATRGKMGMGDLLSSHDGPVLIVSRSGQSFLIQVFSGGEAVAGIRVLSFAVEEREGAISRGLAVSDRALASALEGLVDMVFFVDALPEDRIVFDGRQRRRYTLRVAP</sequence>
<gene>
    <name evidence="1" type="ORF">R6Y96_05105</name>
</gene>
<dbReference type="EMBL" id="CP137642">
    <property type="protein sequence ID" value="WOX58610.1"/>
    <property type="molecule type" value="Genomic_DNA"/>
</dbReference>
<evidence type="ECO:0000313" key="2">
    <source>
        <dbReference type="Proteomes" id="UP001305652"/>
    </source>
</evidence>
<dbReference type="KEGG" id="mrc:R6Y96_05105"/>
<dbReference type="Proteomes" id="UP001305652">
    <property type="component" value="Chromosome"/>
</dbReference>
<organism evidence="1 2">
    <name type="scientific">Methanoculleus receptaculi</name>
    <dbReference type="NCBI Taxonomy" id="394967"/>
    <lineage>
        <taxon>Archaea</taxon>
        <taxon>Methanobacteriati</taxon>
        <taxon>Methanobacteriota</taxon>
        <taxon>Stenosarchaea group</taxon>
        <taxon>Methanomicrobia</taxon>
        <taxon>Methanomicrobiales</taxon>
        <taxon>Methanomicrobiaceae</taxon>
        <taxon>Methanoculleus</taxon>
    </lineage>
</organism>
<dbReference type="GeneID" id="85732512"/>
<proteinExistence type="predicted"/>
<accession>A0AAX4FXL8</accession>
<reference evidence="1 2" key="1">
    <citation type="submission" date="2023-10" db="EMBL/GenBank/DDBJ databases">
        <title>The complete genome sequence of Methanoculleus receptaculi DSM 18860.</title>
        <authorList>
            <person name="Lai S.-J."/>
            <person name="You Y.-T."/>
            <person name="Chen S.-C."/>
        </authorList>
    </citation>
    <scope>NUCLEOTIDE SEQUENCE [LARGE SCALE GENOMIC DNA]</scope>
    <source>
        <strain evidence="1 2">DSM 18860</strain>
    </source>
</reference>
<dbReference type="Gene3D" id="3.40.50.10480">
    <property type="entry name" value="Probable brix-domain ribosomal biogenesis protein"/>
    <property type="match status" value="1"/>
</dbReference>
<dbReference type="RefSeq" id="WP_318622438.1">
    <property type="nucleotide sequence ID" value="NZ_CP137642.1"/>
</dbReference>
<keyword evidence="2" id="KW-1185">Reference proteome</keyword>